<evidence type="ECO:0000256" key="4">
    <source>
        <dbReference type="ARBA" id="ARBA00022801"/>
    </source>
</evidence>
<dbReference type="PROSITE" id="PS50089">
    <property type="entry name" value="ZF_RING_2"/>
    <property type="match status" value="1"/>
</dbReference>
<dbReference type="Pfam" id="PF13445">
    <property type="entry name" value="zf-RING_UBOX"/>
    <property type="match status" value="1"/>
</dbReference>
<dbReference type="AlphaFoldDB" id="E3MIX2"/>
<keyword evidence="7" id="KW-0067">ATP-binding</keyword>
<feature type="compositionally biased region" description="Polar residues" evidence="10">
    <location>
        <begin position="1003"/>
        <end position="1015"/>
    </location>
</feature>
<dbReference type="InterPro" id="IPR001841">
    <property type="entry name" value="Znf_RING"/>
</dbReference>
<dbReference type="EMBL" id="DS268449">
    <property type="protein sequence ID" value="EFP03507.1"/>
    <property type="molecule type" value="Genomic_DNA"/>
</dbReference>
<feature type="region of interest" description="Disordered" evidence="10">
    <location>
        <begin position="1003"/>
        <end position="1034"/>
    </location>
</feature>
<accession>E3MIX2</accession>
<feature type="domain" description="RING-type" evidence="11">
    <location>
        <begin position="1146"/>
        <end position="1191"/>
    </location>
</feature>
<sequence>MKEEKEERILINLRHDDVTAATCLPICLTSSLCLPSTNIGQIYATCHHLVVRGYSSVIMERVKNVLTEFYADPGEPEVCKKKEELSDLQRLLRADTHEGALRFAEESLYWKNRNFLSYPELTRLPIDFISCCRVVPRVHAFYRVIIENPNGYILTPCHANVHGYHRGDLRYIEVNDRTVTKSNEITSIVGKLFLGDIIGVTGLARLTEFKEFDVFQAKIDGQCIWMATNIQVYSRKILQDVTFSMLSNGTAVVKDHIEVMNVVNSESLPLEQGKLYTGTAFVPEKIFRHFTMDHSRSQKNAITAKCSKIHQYPIALGSIFNFEESPRLTEAFNIGVKAFSSYQRVIHVENTPNEIMETCVLMGYAAANSINNGRFDCRALPMENISRKGPILKFSIENPPENPTEGKWLVNCRIKIDCPLTNVMAIIETIVITDPRRLWVTARLSSNVPNNNKFDRGIHIVSQQGSQENQVLRTGFFHKTGLNDNGRRILEALYGGRAITHNYPTRTRSYNFPSNIPIALNQYQCNYVNMITGNIPIVVGCSPFGCGKSMTIVTAAVEIHKKTAEENLLRKYNKQLMLTQSNYASVNLVEIAKKIRPEILSDFKFVRYISEKNWKELSDDCKTEYDLPKLMGKVFKSWALGEKTSELLSFPHMENMINFLLDGEFLFPEYFTGAAFCTFKFPRFQKRYPSVRFLLEAFFILYEPDLVITTIDSLQALLKSEVLLPHSVQTIQIDEASQVPEYTFISLLTLFPNASYGLIGDIQQLPPYCETGLDGKLKDYGIGNTMERAVRGNMFPQAMLREVYRCHPRVTHLLSDLFYEGILIPGVTEDQRNEFLRKRPDLWPASQFPVMIVNNKEKGMRMGTSCQNGSEKELVKTLLNRLTEEHNRYQLQPSDIGVISFYAAQTSILTEALRGRGVKCGTVDAFQGSEREVIILCCTNAKISQFMQMSNRINVAMSRAKQATIIIGNVDGLRNARYWSDIVKEAEREKCVIQAESLRDIQIRSQPNRTTSQRQSAREYHNNRSQVPRGRKKPDILNQMSALTVSETLGVVQIPPSQRIPRNERNRGYHNNRTKVPKVSNQANISDEMKVLNVSTPTNPESSTSESADTLIMKKELEAARKMAEQLEKELKKVQEKFQEKEWNLCEICVSPYEQGVAEKTPKFLVCGHTFCQECLIHMTISNEIKCPTCRVASRGPAANLNTNFAIYKHL</sequence>
<dbReference type="HOGENOM" id="CLU_007448_0_0_1"/>
<dbReference type="FunFam" id="3.40.50.300:FF:002131">
    <property type="entry name" value="Uncharacterized ATP-dependent helicase C05C10.2"/>
    <property type="match status" value="1"/>
</dbReference>
<dbReference type="Gene3D" id="3.30.40.10">
    <property type="entry name" value="Zinc/RING finger domain, C3HC4 (zinc finger)"/>
    <property type="match status" value="1"/>
</dbReference>
<dbReference type="InParanoid" id="E3MIX2"/>
<dbReference type="InterPro" id="IPR017907">
    <property type="entry name" value="Znf_RING_CS"/>
</dbReference>
<dbReference type="OrthoDB" id="5856787at2759"/>
<evidence type="ECO:0000259" key="11">
    <source>
        <dbReference type="PROSITE" id="PS50089"/>
    </source>
</evidence>
<dbReference type="GO" id="GO:0016787">
    <property type="term" value="F:hydrolase activity"/>
    <property type="evidence" value="ECO:0007669"/>
    <property type="project" value="UniProtKB-KW"/>
</dbReference>
<evidence type="ECO:0000256" key="9">
    <source>
        <dbReference type="SAM" id="Coils"/>
    </source>
</evidence>
<dbReference type="InterPro" id="IPR041679">
    <property type="entry name" value="DNA2/NAM7-like_C"/>
</dbReference>
<dbReference type="CDD" id="cd18808">
    <property type="entry name" value="SF1_C_Upf1"/>
    <property type="match status" value="1"/>
</dbReference>
<dbReference type="PANTHER" id="PTHR43788">
    <property type="entry name" value="DNA2/NAM7 HELICASE FAMILY MEMBER"/>
    <property type="match status" value="1"/>
</dbReference>
<dbReference type="Pfam" id="PF13087">
    <property type="entry name" value="AAA_12"/>
    <property type="match status" value="1"/>
</dbReference>
<evidence type="ECO:0000313" key="12">
    <source>
        <dbReference type="EMBL" id="EFP03507.1"/>
    </source>
</evidence>
<evidence type="ECO:0000256" key="8">
    <source>
        <dbReference type="PROSITE-ProRule" id="PRU00175"/>
    </source>
</evidence>
<dbReference type="InterPro" id="IPR027370">
    <property type="entry name" value="Znf-RING_euk"/>
</dbReference>
<evidence type="ECO:0000256" key="2">
    <source>
        <dbReference type="ARBA" id="ARBA00022741"/>
    </source>
</evidence>
<dbReference type="GO" id="GO:0005524">
    <property type="term" value="F:ATP binding"/>
    <property type="evidence" value="ECO:0007669"/>
    <property type="project" value="UniProtKB-KW"/>
</dbReference>
<keyword evidence="2" id="KW-0547">Nucleotide-binding</keyword>
<keyword evidence="1" id="KW-0479">Metal-binding</keyword>
<evidence type="ECO:0000256" key="3">
    <source>
        <dbReference type="ARBA" id="ARBA00022771"/>
    </source>
</evidence>
<keyword evidence="13" id="KW-1185">Reference proteome</keyword>
<dbReference type="SMART" id="SM00184">
    <property type="entry name" value="RING"/>
    <property type="match status" value="1"/>
</dbReference>
<dbReference type="InterPro" id="IPR050534">
    <property type="entry name" value="Coronavir_polyprotein_1ab"/>
</dbReference>
<evidence type="ECO:0000313" key="13">
    <source>
        <dbReference type="Proteomes" id="UP000008281"/>
    </source>
</evidence>
<feature type="coiled-coil region" evidence="9">
    <location>
        <begin position="1110"/>
        <end position="1144"/>
    </location>
</feature>
<dbReference type="Gene3D" id="3.40.50.300">
    <property type="entry name" value="P-loop containing nucleotide triphosphate hydrolases"/>
    <property type="match status" value="2"/>
</dbReference>
<dbReference type="PANTHER" id="PTHR43788:SF16">
    <property type="entry name" value="HELICASE WITH ZINC FINGER 2"/>
    <property type="match status" value="1"/>
</dbReference>
<name>E3MIX2_CAERE</name>
<dbReference type="GO" id="GO:0043139">
    <property type="term" value="F:5'-3' DNA helicase activity"/>
    <property type="evidence" value="ECO:0007669"/>
    <property type="project" value="TreeGrafter"/>
</dbReference>
<evidence type="ECO:0000256" key="1">
    <source>
        <dbReference type="ARBA" id="ARBA00022723"/>
    </source>
</evidence>
<keyword evidence="9" id="KW-0175">Coiled coil</keyword>
<dbReference type="InterPro" id="IPR013083">
    <property type="entry name" value="Znf_RING/FYVE/PHD"/>
</dbReference>
<gene>
    <name evidence="12" type="ORF">CRE_09502</name>
</gene>
<evidence type="ECO:0000256" key="5">
    <source>
        <dbReference type="ARBA" id="ARBA00022806"/>
    </source>
</evidence>
<dbReference type="PROSITE" id="PS00518">
    <property type="entry name" value="ZF_RING_1"/>
    <property type="match status" value="1"/>
</dbReference>
<keyword evidence="6" id="KW-0862">Zinc</keyword>
<keyword evidence="5" id="KW-0347">Helicase</keyword>
<dbReference type="InterPro" id="IPR027417">
    <property type="entry name" value="P-loop_NTPase"/>
</dbReference>
<dbReference type="SUPFAM" id="SSF52540">
    <property type="entry name" value="P-loop containing nucleoside triphosphate hydrolases"/>
    <property type="match status" value="1"/>
</dbReference>
<evidence type="ECO:0000256" key="10">
    <source>
        <dbReference type="SAM" id="MobiDB-lite"/>
    </source>
</evidence>
<dbReference type="InterPro" id="IPR047187">
    <property type="entry name" value="SF1_C_Upf1"/>
</dbReference>
<organism evidence="13">
    <name type="scientific">Caenorhabditis remanei</name>
    <name type="common">Caenorhabditis vulgaris</name>
    <dbReference type="NCBI Taxonomy" id="31234"/>
    <lineage>
        <taxon>Eukaryota</taxon>
        <taxon>Metazoa</taxon>
        <taxon>Ecdysozoa</taxon>
        <taxon>Nematoda</taxon>
        <taxon>Chromadorea</taxon>
        <taxon>Rhabditida</taxon>
        <taxon>Rhabditina</taxon>
        <taxon>Rhabditomorpha</taxon>
        <taxon>Rhabditoidea</taxon>
        <taxon>Rhabditidae</taxon>
        <taxon>Peloderinae</taxon>
        <taxon>Caenorhabditis</taxon>
    </lineage>
</organism>
<reference evidence="12" key="1">
    <citation type="submission" date="2007-07" db="EMBL/GenBank/DDBJ databases">
        <title>PCAP assembly of the Caenorhabditis remanei genome.</title>
        <authorList>
            <consortium name="The Caenorhabditis remanei Sequencing Consortium"/>
            <person name="Wilson R.K."/>
        </authorList>
    </citation>
    <scope>NUCLEOTIDE SEQUENCE [LARGE SCALE GENOMIC DNA]</scope>
    <source>
        <strain evidence="12">PB4641</strain>
    </source>
</reference>
<evidence type="ECO:0000256" key="6">
    <source>
        <dbReference type="ARBA" id="ARBA00022833"/>
    </source>
</evidence>
<dbReference type="eggNOG" id="KOG1801">
    <property type="taxonomic scope" value="Eukaryota"/>
</dbReference>
<keyword evidence="4" id="KW-0378">Hydrolase</keyword>
<protein>
    <recommendedName>
        <fullName evidence="11">RING-type domain-containing protein</fullName>
    </recommendedName>
</protein>
<dbReference type="OMA" id="HEYTHKE"/>
<proteinExistence type="predicted"/>
<dbReference type="Proteomes" id="UP000008281">
    <property type="component" value="Unassembled WGS sequence"/>
</dbReference>
<evidence type="ECO:0000256" key="7">
    <source>
        <dbReference type="ARBA" id="ARBA00022840"/>
    </source>
</evidence>
<dbReference type="GO" id="GO:0008270">
    <property type="term" value="F:zinc ion binding"/>
    <property type="evidence" value="ECO:0007669"/>
    <property type="project" value="UniProtKB-KW"/>
</dbReference>
<keyword evidence="3 8" id="KW-0863">Zinc-finger</keyword>
<dbReference type="SUPFAM" id="SSF57850">
    <property type="entry name" value="RING/U-box"/>
    <property type="match status" value="1"/>
</dbReference>
<dbReference type="STRING" id="31234.E3MIX2"/>